<dbReference type="GO" id="GO:0003676">
    <property type="term" value="F:nucleic acid binding"/>
    <property type="evidence" value="ECO:0007669"/>
    <property type="project" value="InterPro"/>
</dbReference>
<evidence type="ECO:0000313" key="4">
    <source>
        <dbReference type="EnsemblMetazoa" id="AALB003702-PA"/>
    </source>
</evidence>
<evidence type="ECO:0000256" key="1">
    <source>
        <dbReference type="ARBA" id="ARBA00009741"/>
    </source>
</evidence>
<dbReference type="PANTHER" id="PTHR23290:SF0">
    <property type="entry name" value="RRNA N6-ADENOSINE-METHYLTRANSFERASE METTL5"/>
    <property type="match status" value="1"/>
</dbReference>
<dbReference type="VEuPathDB" id="VectorBase:AALB003702"/>
<comment type="similarity">
    <text evidence="1">Belongs to the methyltransferase superfamily. PrmA family.</text>
</comment>
<dbReference type="GO" id="GO:0008988">
    <property type="term" value="F:rRNA (adenine-N6-)-methyltransferase activity"/>
    <property type="evidence" value="ECO:0007669"/>
    <property type="project" value="TreeGrafter"/>
</dbReference>
<accession>A0A182FB22</accession>
<dbReference type="PANTHER" id="PTHR23290">
    <property type="entry name" value="RRNA N6-ADENOSINE-METHYLTRANSFERASE METTL5"/>
    <property type="match status" value="1"/>
</dbReference>
<dbReference type="InterPro" id="IPR051720">
    <property type="entry name" value="rRNA_MeTrfase/Polyamine_Synth"/>
</dbReference>
<reference evidence="4 5" key="1">
    <citation type="journal article" date="2017" name="G3 (Bethesda)">
        <title>The Physical Genome Mapping of Anopheles albimanus Corrected Scaffold Misassemblies and Identified Interarm Rearrangements in Genus Anopheles.</title>
        <authorList>
            <person name="Artemov G.N."/>
            <person name="Peery A.N."/>
            <person name="Jiang X."/>
            <person name="Tu Z."/>
            <person name="Stegniy V.N."/>
            <person name="Sharakhova M.V."/>
            <person name="Sharakhov I.V."/>
        </authorList>
    </citation>
    <scope>NUCLEOTIDE SEQUENCE [LARGE SCALE GENOMIC DNA]</scope>
    <source>
        <strain evidence="4 5">ALBI9_A</strain>
    </source>
</reference>
<organism evidence="4 5">
    <name type="scientific">Anopheles albimanus</name>
    <name type="common">New world malaria mosquito</name>
    <dbReference type="NCBI Taxonomy" id="7167"/>
    <lineage>
        <taxon>Eukaryota</taxon>
        <taxon>Metazoa</taxon>
        <taxon>Ecdysozoa</taxon>
        <taxon>Arthropoda</taxon>
        <taxon>Hexapoda</taxon>
        <taxon>Insecta</taxon>
        <taxon>Pterygota</taxon>
        <taxon>Neoptera</taxon>
        <taxon>Endopterygota</taxon>
        <taxon>Diptera</taxon>
        <taxon>Nematocera</taxon>
        <taxon>Culicoidea</taxon>
        <taxon>Culicidae</taxon>
        <taxon>Anophelinae</taxon>
        <taxon>Anopheles</taxon>
    </lineage>
</organism>
<dbReference type="AlphaFoldDB" id="A0A182FB22"/>
<dbReference type="SUPFAM" id="SSF53335">
    <property type="entry name" value="S-adenosyl-L-methionine-dependent methyltransferases"/>
    <property type="match status" value="1"/>
</dbReference>
<dbReference type="InterPro" id="IPR002052">
    <property type="entry name" value="DNA_methylase_N6_adenine_CS"/>
</dbReference>
<name>A0A182FB22_ANOAL</name>
<dbReference type="PRINTS" id="PR00507">
    <property type="entry name" value="N12N6MTFRASE"/>
</dbReference>
<sequence>MTKKILEDIQIKKQLLQKGGNSTSVGFANLYTPSSVFSGPQPLENLSAGGTIYSKRGCLRIVGRRRMACIKLKTLEEYLQGVEDFDSPKVSLEQYITPPHIASQVLYAVQTKYGDLEGRTVLDLGCGTGMLSIGAAMLGAALVIGTEIDADAVKNFQDNCDEFELYNVDCLQADVLQLRGLWGGTRFDTVLMNPPFGTKNNAGIDMHFLRTGLELARGAVYSLHKTATRDHITCKTAEWGIKATVVAELRYNLALSYKFHRRRSVDIAVDFWRFIPSPSVPGTSEANMHPE</sequence>
<keyword evidence="5" id="KW-1185">Reference proteome</keyword>
<dbReference type="Pfam" id="PF05175">
    <property type="entry name" value="MTS"/>
    <property type="match status" value="1"/>
</dbReference>
<evidence type="ECO:0000313" key="5">
    <source>
        <dbReference type="Proteomes" id="UP000069272"/>
    </source>
</evidence>
<dbReference type="VEuPathDB" id="VectorBase:AALB20_036908"/>
<dbReference type="InterPro" id="IPR029063">
    <property type="entry name" value="SAM-dependent_MTases_sf"/>
</dbReference>
<evidence type="ECO:0000256" key="2">
    <source>
        <dbReference type="ARBA" id="ARBA00041374"/>
    </source>
</evidence>
<feature type="domain" description="Methyltransferase small" evidence="3">
    <location>
        <begin position="104"/>
        <end position="201"/>
    </location>
</feature>
<dbReference type="EnsemblMetazoa" id="AALB003702-RA">
    <property type="protein sequence ID" value="AALB003702-PA"/>
    <property type="gene ID" value="AALB003702"/>
</dbReference>
<dbReference type="VEuPathDB" id="VectorBase:AALB20_031153"/>
<reference evidence="4" key="2">
    <citation type="submission" date="2022-08" db="UniProtKB">
        <authorList>
            <consortium name="EnsemblMetazoa"/>
        </authorList>
    </citation>
    <scope>IDENTIFICATION</scope>
    <source>
        <strain evidence="4">STECLA/ALBI9_A</strain>
    </source>
</reference>
<protein>
    <recommendedName>
        <fullName evidence="2">Methyltransferase-like protein 5</fullName>
    </recommendedName>
</protein>
<dbReference type="InterPro" id="IPR007848">
    <property type="entry name" value="Small_mtfrase_dom"/>
</dbReference>
<dbReference type="PROSITE" id="PS00092">
    <property type="entry name" value="N6_MTASE"/>
    <property type="match status" value="1"/>
</dbReference>
<proteinExistence type="inferred from homology"/>
<dbReference type="CDD" id="cd02440">
    <property type="entry name" value="AdoMet_MTases"/>
    <property type="match status" value="1"/>
</dbReference>
<dbReference type="STRING" id="7167.A0A182FB22"/>
<evidence type="ECO:0000259" key="3">
    <source>
        <dbReference type="Pfam" id="PF05175"/>
    </source>
</evidence>
<dbReference type="Proteomes" id="UP000069272">
    <property type="component" value="Chromosome X"/>
</dbReference>
<dbReference type="Gene3D" id="3.40.50.150">
    <property type="entry name" value="Vaccinia Virus protein VP39"/>
    <property type="match status" value="1"/>
</dbReference>